<evidence type="ECO:0000313" key="15">
    <source>
        <dbReference type="EnsemblMetazoa" id="CapteP81010"/>
    </source>
</evidence>
<dbReference type="PANTHER" id="PTHR24365">
    <property type="entry name" value="TOLL-LIKE RECEPTOR"/>
    <property type="match status" value="1"/>
</dbReference>
<dbReference type="SMART" id="SM00255">
    <property type="entry name" value="TIR"/>
    <property type="match status" value="1"/>
</dbReference>
<dbReference type="GO" id="GO:0045087">
    <property type="term" value="P:innate immune response"/>
    <property type="evidence" value="ECO:0007669"/>
    <property type="project" value="UniProtKB-KW"/>
</dbReference>
<feature type="non-terminal residue" evidence="14">
    <location>
        <position position="156"/>
    </location>
</feature>
<keyword evidence="10" id="KW-0472">Membrane</keyword>
<dbReference type="EMBL" id="AMQN01037339">
    <property type="status" value="NOT_ANNOTATED_CDS"/>
    <property type="molecule type" value="Genomic_DNA"/>
</dbReference>
<keyword evidence="7" id="KW-0677">Repeat</keyword>
<reference evidence="16" key="1">
    <citation type="submission" date="2012-12" db="EMBL/GenBank/DDBJ databases">
        <authorList>
            <person name="Hellsten U."/>
            <person name="Grimwood J."/>
            <person name="Chapman J.A."/>
            <person name="Shapiro H."/>
            <person name="Aerts A."/>
            <person name="Otillar R.P."/>
            <person name="Terry A.Y."/>
            <person name="Boore J.L."/>
            <person name="Simakov O."/>
            <person name="Marletaz F."/>
            <person name="Cho S.-J."/>
            <person name="Edsinger-Gonzales E."/>
            <person name="Havlak P."/>
            <person name="Kuo D.-H."/>
            <person name="Larsson T."/>
            <person name="Lv J."/>
            <person name="Arendt D."/>
            <person name="Savage R."/>
            <person name="Osoegawa K."/>
            <person name="de Jong P."/>
            <person name="Lindberg D.R."/>
            <person name="Seaver E.C."/>
            <person name="Weisblat D.A."/>
            <person name="Putnam N.H."/>
            <person name="Grigoriev I.V."/>
            <person name="Rokhsar D.S."/>
        </authorList>
    </citation>
    <scope>NUCLEOTIDE SEQUENCE</scope>
    <source>
        <strain evidence="16">I ESC-2004</strain>
    </source>
</reference>
<evidence type="ECO:0000256" key="7">
    <source>
        <dbReference type="ARBA" id="ARBA00022737"/>
    </source>
</evidence>
<comment type="similarity">
    <text evidence="2">Belongs to the Toll-like receptor family.</text>
</comment>
<evidence type="ECO:0000256" key="1">
    <source>
        <dbReference type="ARBA" id="ARBA00004479"/>
    </source>
</evidence>
<keyword evidence="11" id="KW-0675">Receptor</keyword>
<evidence type="ECO:0000256" key="12">
    <source>
        <dbReference type="ARBA" id="ARBA00023180"/>
    </source>
</evidence>
<reference evidence="14 16" key="2">
    <citation type="journal article" date="2013" name="Nature">
        <title>Insights into bilaterian evolution from three spiralian genomes.</title>
        <authorList>
            <person name="Simakov O."/>
            <person name="Marletaz F."/>
            <person name="Cho S.J."/>
            <person name="Edsinger-Gonzales E."/>
            <person name="Havlak P."/>
            <person name="Hellsten U."/>
            <person name="Kuo D.H."/>
            <person name="Larsson T."/>
            <person name="Lv J."/>
            <person name="Arendt D."/>
            <person name="Savage R."/>
            <person name="Osoegawa K."/>
            <person name="de Jong P."/>
            <person name="Grimwood J."/>
            <person name="Chapman J.A."/>
            <person name="Shapiro H."/>
            <person name="Aerts A."/>
            <person name="Otillar R.P."/>
            <person name="Terry A.Y."/>
            <person name="Boore J.L."/>
            <person name="Grigoriev I.V."/>
            <person name="Lindberg D.R."/>
            <person name="Seaver E.C."/>
            <person name="Weisblat D.A."/>
            <person name="Putnam N.H."/>
            <person name="Rokhsar D.S."/>
        </authorList>
    </citation>
    <scope>NUCLEOTIDE SEQUENCE</scope>
    <source>
        <strain evidence="14 16">I ESC-2004</strain>
    </source>
</reference>
<evidence type="ECO:0000256" key="11">
    <source>
        <dbReference type="ARBA" id="ARBA00023170"/>
    </source>
</evidence>
<keyword evidence="12" id="KW-0325">Glycoprotein</keyword>
<dbReference type="InterPro" id="IPR035897">
    <property type="entry name" value="Toll_tir_struct_dom_sf"/>
</dbReference>
<dbReference type="InterPro" id="IPR000157">
    <property type="entry name" value="TIR_dom"/>
</dbReference>
<evidence type="ECO:0000313" key="16">
    <source>
        <dbReference type="Proteomes" id="UP000014760"/>
    </source>
</evidence>
<evidence type="ECO:0000256" key="4">
    <source>
        <dbReference type="ARBA" id="ARBA00022614"/>
    </source>
</evidence>
<dbReference type="GO" id="GO:0007165">
    <property type="term" value="P:signal transduction"/>
    <property type="evidence" value="ECO:0007669"/>
    <property type="project" value="InterPro"/>
</dbReference>
<comment type="subcellular location">
    <subcellularLocation>
        <location evidence="1">Membrane</location>
        <topology evidence="1">Single-pass type I membrane protein</topology>
    </subcellularLocation>
</comment>
<sequence>WYILQRGWRQMTAEKDDSHYDYDAFVAYDYNDYSWVRHSLLVELEQGRGFKLCIHHRDFPAGEILEEIIVDRIQKSRKTILVLTSEFVRSQWCDFEVSMARSQMFQSGRDIIIAVILRPLPFNCINKTLHNILKTKLYLEWEPRDEHAKELFWAKL</sequence>
<keyword evidence="6" id="KW-0732">Signal</keyword>
<dbReference type="HOGENOM" id="CLU_053932_3_1_1"/>
<accession>R7VHT6</accession>
<dbReference type="PANTHER" id="PTHR24365:SF530">
    <property type="entry name" value="MSTPROX-RELATED"/>
    <property type="match status" value="1"/>
</dbReference>
<dbReference type="PROSITE" id="PS50104">
    <property type="entry name" value="TIR"/>
    <property type="match status" value="1"/>
</dbReference>
<evidence type="ECO:0000256" key="3">
    <source>
        <dbReference type="ARBA" id="ARBA00022588"/>
    </source>
</evidence>
<evidence type="ECO:0000313" key="14">
    <source>
        <dbReference type="EMBL" id="ELU15866.1"/>
    </source>
</evidence>
<dbReference type="Proteomes" id="UP000014760">
    <property type="component" value="Unassembled WGS sequence"/>
</dbReference>
<keyword evidence="9" id="KW-1133">Transmembrane helix</keyword>
<dbReference type="Gene3D" id="3.40.50.10140">
    <property type="entry name" value="Toll/interleukin-1 receptor homology (TIR) domain"/>
    <property type="match status" value="1"/>
</dbReference>
<dbReference type="FunFam" id="3.40.50.10140:FF:000001">
    <property type="entry name" value="Toll-like receptor 2"/>
    <property type="match status" value="1"/>
</dbReference>
<evidence type="ECO:0000256" key="2">
    <source>
        <dbReference type="ARBA" id="ARBA00009634"/>
    </source>
</evidence>
<evidence type="ECO:0000256" key="6">
    <source>
        <dbReference type="ARBA" id="ARBA00022729"/>
    </source>
</evidence>
<gene>
    <name evidence="14" type="ORF">CAPTEDRAFT_81010</name>
</gene>
<keyword evidence="3" id="KW-0399">Innate immunity</keyword>
<evidence type="ECO:0000256" key="5">
    <source>
        <dbReference type="ARBA" id="ARBA00022692"/>
    </source>
</evidence>
<feature type="non-terminal residue" evidence="14">
    <location>
        <position position="1"/>
    </location>
</feature>
<dbReference type="Pfam" id="PF01582">
    <property type="entry name" value="TIR"/>
    <property type="match status" value="1"/>
</dbReference>
<reference evidence="15" key="3">
    <citation type="submission" date="2015-06" db="UniProtKB">
        <authorList>
            <consortium name="EnsemblMetazoa"/>
        </authorList>
    </citation>
    <scope>IDENTIFICATION</scope>
</reference>
<dbReference type="GO" id="GO:0038023">
    <property type="term" value="F:signaling receptor activity"/>
    <property type="evidence" value="ECO:0007669"/>
    <property type="project" value="TreeGrafter"/>
</dbReference>
<dbReference type="AlphaFoldDB" id="R7VHT6"/>
<proteinExistence type="inferred from homology"/>
<dbReference type="OrthoDB" id="1421090at2759"/>
<dbReference type="PRINTS" id="PR01537">
    <property type="entry name" value="INTRLKN1R1F"/>
</dbReference>
<dbReference type="EMBL" id="KB293507">
    <property type="protein sequence ID" value="ELU15866.1"/>
    <property type="molecule type" value="Genomic_DNA"/>
</dbReference>
<keyword evidence="4" id="KW-0433">Leucine-rich repeat</keyword>
<dbReference type="GO" id="GO:0005886">
    <property type="term" value="C:plasma membrane"/>
    <property type="evidence" value="ECO:0007669"/>
    <property type="project" value="TreeGrafter"/>
</dbReference>
<dbReference type="STRING" id="283909.R7VHT6"/>
<evidence type="ECO:0000259" key="13">
    <source>
        <dbReference type="PROSITE" id="PS50104"/>
    </source>
</evidence>
<evidence type="ECO:0000256" key="10">
    <source>
        <dbReference type="ARBA" id="ARBA00023136"/>
    </source>
</evidence>
<evidence type="ECO:0000256" key="8">
    <source>
        <dbReference type="ARBA" id="ARBA00022859"/>
    </source>
</evidence>
<dbReference type="OMA" id="HTMRLEV"/>
<protein>
    <recommendedName>
        <fullName evidence="13">TIR domain-containing protein</fullName>
    </recommendedName>
</protein>
<keyword evidence="5" id="KW-0812">Transmembrane</keyword>
<evidence type="ECO:0000256" key="9">
    <source>
        <dbReference type="ARBA" id="ARBA00022989"/>
    </source>
</evidence>
<name>R7VHT6_CAPTE</name>
<organism evidence="14">
    <name type="scientific">Capitella teleta</name>
    <name type="common">Polychaete worm</name>
    <dbReference type="NCBI Taxonomy" id="283909"/>
    <lineage>
        <taxon>Eukaryota</taxon>
        <taxon>Metazoa</taxon>
        <taxon>Spiralia</taxon>
        <taxon>Lophotrochozoa</taxon>
        <taxon>Annelida</taxon>
        <taxon>Polychaeta</taxon>
        <taxon>Sedentaria</taxon>
        <taxon>Scolecida</taxon>
        <taxon>Capitellidae</taxon>
        <taxon>Capitella</taxon>
    </lineage>
</organism>
<dbReference type="EnsemblMetazoa" id="CapteT81010">
    <property type="protein sequence ID" value="CapteP81010"/>
    <property type="gene ID" value="CapteG81010"/>
</dbReference>
<dbReference type="SUPFAM" id="SSF52200">
    <property type="entry name" value="Toll/Interleukin receptor TIR domain"/>
    <property type="match status" value="1"/>
</dbReference>
<keyword evidence="8" id="KW-0391">Immunity</keyword>
<feature type="domain" description="TIR" evidence="13">
    <location>
        <begin position="20"/>
        <end position="156"/>
    </location>
</feature>
<keyword evidence="16" id="KW-1185">Reference proteome</keyword>